<evidence type="ECO:0000313" key="7">
    <source>
        <dbReference type="Proteomes" id="UP000252893"/>
    </source>
</evidence>
<dbReference type="InterPro" id="IPR048442">
    <property type="entry name" value="DosC_2nd"/>
</dbReference>
<dbReference type="GO" id="GO:0005886">
    <property type="term" value="C:plasma membrane"/>
    <property type="evidence" value="ECO:0007669"/>
    <property type="project" value="TreeGrafter"/>
</dbReference>
<dbReference type="GO" id="GO:1902201">
    <property type="term" value="P:negative regulation of bacterial-type flagellum-dependent cell motility"/>
    <property type="evidence" value="ECO:0007669"/>
    <property type="project" value="TreeGrafter"/>
</dbReference>
<dbReference type="NCBIfam" id="TIGR00254">
    <property type="entry name" value="GGDEF"/>
    <property type="match status" value="1"/>
</dbReference>
<dbReference type="InterPro" id="IPR012292">
    <property type="entry name" value="Globin/Proto"/>
</dbReference>
<dbReference type="InterPro" id="IPR029787">
    <property type="entry name" value="Nucleotide_cyclase"/>
</dbReference>
<name>A0A366EB40_9HYPH</name>
<dbReference type="EMBL" id="QNRH01000001">
    <property type="protein sequence ID" value="RBO99265.1"/>
    <property type="molecule type" value="Genomic_DNA"/>
</dbReference>
<sequence>MTPPKHMSDGDITVLNMPPLTAEIAGYAAHQPPLMPSEWEWVQLTRGLPEGPAKRMADLIEADKDRLVRVFYDRLLQNPDASPFLSQEVVHDRLQHSMRGWLRRLFVERTMDVEVFVAEQRKIGEVHARIQVPIHVVMQGARLLKNEIILKLRDQDISLEDFAILAGYTSNAINIAIEIMSQAFVTNTKSDAQTDEAYRAFALTQDVTLERESQRAALMEWSQSVLFSLYGARQDTALPPLASSDFGLWLHHKGDMIFHGSSVLENIRNDMRYIDNILLPAITVASANSDAALADLIETFKNKTGEIKFLLAELFQAAAAMETGRDPLTRTLNRRFLPSILTREVKMATQNRMDLSVMMVDIDNFKRINDTYGHGGGDHILQQVAESIFTQCRASDFVFRYGGEEFLVVLIEASAASAFETAERLRQKISVQQFQLPDGGMQNITLSIGVSTFNGHPDFSHLIETADQALYKAKRNGRNRTEVAIPLA</sequence>
<organism evidence="6 7">
    <name type="scientific">Pseudochrobactrum asaccharolyticum</name>
    <dbReference type="NCBI Taxonomy" id="354351"/>
    <lineage>
        <taxon>Bacteria</taxon>
        <taxon>Pseudomonadati</taxon>
        <taxon>Pseudomonadota</taxon>
        <taxon>Alphaproteobacteria</taxon>
        <taxon>Hyphomicrobiales</taxon>
        <taxon>Brucellaceae</taxon>
        <taxon>Pseudochrobactrum</taxon>
    </lineage>
</organism>
<dbReference type="CDD" id="cd01949">
    <property type="entry name" value="GGDEF"/>
    <property type="match status" value="1"/>
</dbReference>
<dbReference type="SUPFAM" id="SSF46458">
    <property type="entry name" value="Globin-like"/>
    <property type="match status" value="1"/>
</dbReference>
<comment type="catalytic activity">
    <reaction evidence="4">
        <text>2 GTP = 3',3'-c-di-GMP + 2 diphosphate</text>
        <dbReference type="Rhea" id="RHEA:24898"/>
        <dbReference type="ChEBI" id="CHEBI:33019"/>
        <dbReference type="ChEBI" id="CHEBI:37565"/>
        <dbReference type="ChEBI" id="CHEBI:58805"/>
        <dbReference type="EC" id="2.7.7.65"/>
    </reaction>
</comment>
<dbReference type="InterPro" id="IPR044398">
    <property type="entry name" value="Globin-sensor_dom"/>
</dbReference>
<evidence type="ECO:0000256" key="1">
    <source>
        <dbReference type="ARBA" id="ARBA00012528"/>
    </source>
</evidence>
<dbReference type="FunFam" id="3.30.70.270:FF:000001">
    <property type="entry name" value="Diguanylate cyclase domain protein"/>
    <property type="match status" value="1"/>
</dbReference>
<dbReference type="EC" id="2.7.7.65" evidence="1"/>
<dbReference type="InterPro" id="IPR000160">
    <property type="entry name" value="GGDEF_dom"/>
</dbReference>
<dbReference type="SUPFAM" id="SSF55073">
    <property type="entry name" value="Nucleotide cyclase"/>
    <property type="match status" value="1"/>
</dbReference>
<dbReference type="GO" id="GO:0052621">
    <property type="term" value="F:diguanylate cyclase activity"/>
    <property type="evidence" value="ECO:0007669"/>
    <property type="project" value="UniProtKB-EC"/>
</dbReference>
<dbReference type="InterPro" id="IPR050469">
    <property type="entry name" value="Diguanylate_Cyclase"/>
</dbReference>
<dbReference type="PANTHER" id="PTHR45138">
    <property type="entry name" value="REGULATORY COMPONENTS OF SENSORY TRANSDUCTION SYSTEM"/>
    <property type="match status" value="1"/>
</dbReference>
<proteinExistence type="predicted"/>
<dbReference type="Pfam" id="PF00990">
    <property type="entry name" value="GGDEF"/>
    <property type="match status" value="1"/>
</dbReference>
<dbReference type="Pfam" id="PF21118">
    <property type="entry name" value="DosC_2nd"/>
    <property type="match status" value="1"/>
</dbReference>
<dbReference type="PANTHER" id="PTHR45138:SF9">
    <property type="entry name" value="DIGUANYLATE CYCLASE DGCM-RELATED"/>
    <property type="match status" value="1"/>
</dbReference>
<dbReference type="InterPro" id="IPR043128">
    <property type="entry name" value="Rev_trsase/Diguanyl_cyclase"/>
</dbReference>
<comment type="caution">
    <text evidence="6">The sequence shown here is derived from an EMBL/GenBank/DDBJ whole genome shotgun (WGS) entry which is preliminary data.</text>
</comment>
<dbReference type="PROSITE" id="PS50887">
    <property type="entry name" value="GGDEF"/>
    <property type="match status" value="1"/>
</dbReference>
<dbReference type="AlphaFoldDB" id="A0A366EB40"/>
<dbReference type="InterPro" id="IPR009050">
    <property type="entry name" value="Globin-like_sf"/>
</dbReference>
<dbReference type="GO" id="GO:0043709">
    <property type="term" value="P:cell adhesion involved in single-species biofilm formation"/>
    <property type="evidence" value="ECO:0007669"/>
    <property type="project" value="TreeGrafter"/>
</dbReference>
<protein>
    <recommendedName>
        <fullName evidence="2">Diguanylate cyclase DosC</fullName>
        <ecNumber evidence="1">2.7.7.65</ecNumber>
    </recommendedName>
    <alternativeName>
        <fullName evidence="3">Direct oxygen-sensing cyclase</fullName>
    </alternativeName>
</protein>
<dbReference type="Pfam" id="PF11563">
    <property type="entry name" value="Protoglobin"/>
    <property type="match status" value="1"/>
</dbReference>
<dbReference type="Proteomes" id="UP000252893">
    <property type="component" value="Unassembled WGS sequence"/>
</dbReference>
<dbReference type="GO" id="GO:0019825">
    <property type="term" value="F:oxygen binding"/>
    <property type="evidence" value="ECO:0007669"/>
    <property type="project" value="InterPro"/>
</dbReference>
<dbReference type="GO" id="GO:0020037">
    <property type="term" value="F:heme binding"/>
    <property type="evidence" value="ECO:0007669"/>
    <property type="project" value="InterPro"/>
</dbReference>
<evidence type="ECO:0000256" key="3">
    <source>
        <dbReference type="ARBA" id="ARBA00029839"/>
    </source>
</evidence>
<accession>A0A366EB40</accession>
<evidence type="ECO:0000259" key="5">
    <source>
        <dbReference type="PROSITE" id="PS50887"/>
    </source>
</evidence>
<keyword evidence="7" id="KW-1185">Reference proteome</keyword>
<gene>
    <name evidence="6" type="ORF">DFR47_101880</name>
</gene>
<dbReference type="Gene3D" id="3.30.70.270">
    <property type="match status" value="1"/>
</dbReference>
<reference evidence="6 7" key="1">
    <citation type="submission" date="2018-06" db="EMBL/GenBank/DDBJ databases">
        <title>Genomic Encyclopedia of Type Strains, Phase IV (KMG-IV): sequencing the most valuable type-strain genomes for metagenomic binning, comparative biology and taxonomic classification.</title>
        <authorList>
            <person name="Goeker M."/>
        </authorList>
    </citation>
    <scope>NUCLEOTIDE SEQUENCE [LARGE SCALE GENOMIC DNA]</scope>
    <source>
        <strain evidence="6 7">DSM 25619</strain>
    </source>
</reference>
<feature type="domain" description="GGDEF" evidence="5">
    <location>
        <begin position="353"/>
        <end position="486"/>
    </location>
</feature>
<evidence type="ECO:0000313" key="6">
    <source>
        <dbReference type="EMBL" id="RBO99265.1"/>
    </source>
</evidence>
<evidence type="ECO:0000256" key="2">
    <source>
        <dbReference type="ARBA" id="ARBA00015125"/>
    </source>
</evidence>
<dbReference type="SMART" id="SM00267">
    <property type="entry name" value="GGDEF"/>
    <property type="match status" value="1"/>
</dbReference>
<evidence type="ECO:0000256" key="4">
    <source>
        <dbReference type="ARBA" id="ARBA00034247"/>
    </source>
</evidence>
<dbReference type="Gene3D" id="1.10.490.10">
    <property type="entry name" value="Globins"/>
    <property type="match status" value="1"/>
</dbReference>